<dbReference type="InterPro" id="IPR013094">
    <property type="entry name" value="AB_hydrolase_3"/>
</dbReference>
<dbReference type="InterPro" id="IPR029058">
    <property type="entry name" value="AB_hydrolase_fold"/>
</dbReference>
<dbReference type="GO" id="GO:0016787">
    <property type="term" value="F:hydrolase activity"/>
    <property type="evidence" value="ECO:0007669"/>
    <property type="project" value="UniProtKB-KW"/>
</dbReference>
<evidence type="ECO:0000256" key="2">
    <source>
        <dbReference type="ARBA" id="ARBA00022801"/>
    </source>
</evidence>
<keyword evidence="2 4" id="KW-0378">Hydrolase</keyword>
<reference evidence="4 5" key="1">
    <citation type="journal article" date="2017" name="Nature">
        <title>The Apostasia genome and the evolution of orchids.</title>
        <authorList>
            <person name="Zhang G.Q."/>
            <person name="Liu K.W."/>
            <person name="Li Z."/>
            <person name="Lohaus R."/>
            <person name="Hsiao Y.Y."/>
            <person name="Niu S.C."/>
            <person name="Wang J.Y."/>
            <person name="Lin Y.C."/>
            <person name="Xu Q."/>
            <person name="Chen L.J."/>
            <person name="Yoshida K."/>
            <person name="Fujiwara S."/>
            <person name="Wang Z.W."/>
            <person name="Zhang Y.Q."/>
            <person name="Mitsuda N."/>
            <person name="Wang M."/>
            <person name="Liu G.H."/>
            <person name="Pecoraro L."/>
            <person name="Huang H.X."/>
            <person name="Xiao X.J."/>
            <person name="Lin M."/>
            <person name="Wu X.Y."/>
            <person name="Wu W.L."/>
            <person name="Chen Y.Y."/>
            <person name="Chang S.B."/>
            <person name="Sakamoto S."/>
            <person name="Ohme-Takagi M."/>
            <person name="Yagi M."/>
            <person name="Zeng S.J."/>
            <person name="Shen C.Y."/>
            <person name="Yeh C.M."/>
            <person name="Luo Y.B."/>
            <person name="Tsai W.C."/>
            <person name="Van de Peer Y."/>
            <person name="Liu Z.J."/>
        </authorList>
    </citation>
    <scope>NUCLEOTIDE SEQUENCE [LARGE SCALE GENOMIC DNA]</scope>
    <source>
        <strain evidence="5">cv. Shenzhen</strain>
        <tissue evidence="4">Stem</tissue>
    </source>
</reference>
<keyword evidence="5" id="KW-1185">Reference proteome</keyword>
<proteinExistence type="inferred from homology"/>
<sequence length="316" mass="34442">MDPFSFLKISLNPDGSLTRHSGFPLSPPTGDHPPDSSVPVVSKDVTLNPSHNTWIRIFLPAGEKLPLIIYVHGGGFIFCSAASAPFHASCSRLAAALPAAVLSLDYRLAPEHRLPAAYDDAVESLLWASAQARDPSAADPWLRDRVDFSRCFIMGSSSGGNIAYRAAILAGGIDLKPMKLAGVILNQPYFGGEQRTESEVRMAEDRIVPLPANDLMWSLALPIGANRDHEFCNPAAKDEEDDQELKKLPAVLVRGYVGDPLIDRQREVARMLEKRGVKVVAMVEEEGHHAVELFDSGKASKLVEQVRDFVGGQNRL</sequence>
<dbReference type="EMBL" id="KZ451987">
    <property type="protein sequence ID" value="PKA53976.1"/>
    <property type="molecule type" value="Genomic_DNA"/>
</dbReference>
<dbReference type="Proteomes" id="UP000236161">
    <property type="component" value="Unassembled WGS sequence"/>
</dbReference>
<organism evidence="4 5">
    <name type="scientific">Apostasia shenzhenica</name>
    <dbReference type="NCBI Taxonomy" id="1088818"/>
    <lineage>
        <taxon>Eukaryota</taxon>
        <taxon>Viridiplantae</taxon>
        <taxon>Streptophyta</taxon>
        <taxon>Embryophyta</taxon>
        <taxon>Tracheophyta</taxon>
        <taxon>Spermatophyta</taxon>
        <taxon>Magnoliopsida</taxon>
        <taxon>Liliopsida</taxon>
        <taxon>Asparagales</taxon>
        <taxon>Orchidaceae</taxon>
        <taxon>Apostasioideae</taxon>
        <taxon>Apostasia</taxon>
    </lineage>
</organism>
<name>A0A2I0AEP4_9ASPA</name>
<dbReference type="OrthoDB" id="408631at2759"/>
<comment type="similarity">
    <text evidence="1">Belongs to the 'GDXG' lipolytic enzyme family.</text>
</comment>
<accession>A0A2I0AEP4</accession>
<evidence type="ECO:0000313" key="5">
    <source>
        <dbReference type="Proteomes" id="UP000236161"/>
    </source>
</evidence>
<dbReference type="PROSITE" id="PS01173">
    <property type="entry name" value="LIPASE_GDXG_HIS"/>
    <property type="match status" value="1"/>
</dbReference>
<evidence type="ECO:0000259" key="3">
    <source>
        <dbReference type="Pfam" id="PF07859"/>
    </source>
</evidence>
<dbReference type="InterPro" id="IPR002168">
    <property type="entry name" value="Lipase_GDXG_HIS_AS"/>
</dbReference>
<dbReference type="Pfam" id="PF07859">
    <property type="entry name" value="Abhydrolase_3"/>
    <property type="match status" value="1"/>
</dbReference>
<gene>
    <name evidence="4" type="primary">CXE8</name>
    <name evidence="4" type="ORF">AXF42_Ash016141</name>
</gene>
<evidence type="ECO:0000256" key="1">
    <source>
        <dbReference type="ARBA" id="ARBA00010515"/>
    </source>
</evidence>
<dbReference type="Gene3D" id="3.40.50.1820">
    <property type="entry name" value="alpha/beta hydrolase"/>
    <property type="match status" value="1"/>
</dbReference>
<evidence type="ECO:0000313" key="4">
    <source>
        <dbReference type="EMBL" id="PKA53976.1"/>
    </source>
</evidence>
<dbReference type="InterPro" id="IPR050466">
    <property type="entry name" value="Carboxylest/Gibb_receptor"/>
</dbReference>
<dbReference type="STRING" id="1088818.A0A2I0AEP4"/>
<feature type="domain" description="Alpha/beta hydrolase fold-3" evidence="3">
    <location>
        <begin position="68"/>
        <end position="291"/>
    </location>
</feature>
<dbReference type="EC" id="3.-.-.-" evidence="4"/>
<dbReference type="PANTHER" id="PTHR23024">
    <property type="entry name" value="ARYLACETAMIDE DEACETYLASE"/>
    <property type="match status" value="1"/>
</dbReference>
<dbReference type="SUPFAM" id="SSF53474">
    <property type="entry name" value="alpha/beta-Hydrolases"/>
    <property type="match status" value="1"/>
</dbReference>
<dbReference type="PANTHER" id="PTHR23024:SF113">
    <property type="entry name" value="CARBOXYLESTERASE 8-RELATED"/>
    <property type="match status" value="1"/>
</dbReference>
<dbReference type="AlphaFoldDB" id="A0A2I0AEP4"/>
<protein>
    <submittedName>
        <fullName evidence="4">Putative carboxylesterase 8</fullName>
        <ecNumber evidence="4">3.-.-.-</ecNumber>
    </submittedName>
</protein>